<sequence length="181" mass="21515">MAALFGCRKTEKMKEKLFPERSYEDAQIDNFYWSIEGWDYSVIPLIKPFQLIRLQGDYVWQLSTGFNKFDEISVSPINDFNLTNNYIYGHKVEETRDFDNRKIIVPAFWFIIDIKKGVKEVSLSKFNSEQELKAELKKLNLPETFLNPDEIYEQYKQNPVLPWFPEDIKKQLEEVKAKQGK</sequence>
<keyword evidence="2" id="KW-1185">Reference proteome</keyword>
<reference evidence="2" key="1">
    <citation type="submission" date="2016-11" db="EMBL/GenBank/DDBJ databases">
        <authorList>
            <person name="Varghese N."/>
            <person name="Submissions S."/>
        </authorList>
    </citation>
    <scope>NUCLEOTIDE SEQUENCE [LARGE SCALE GENOMIC DNA]</scope>
    <source>
        <strain evidence="2">DSM 27619</strain>
    </source>
</reference>
<gene>
    <name evidence="1" type="ORF">SAMN05443633_105151</name>
</gene>
<accession>A0A1M5D533</accession>
<name>A0A1M5D533_9FLAO</name>
<dbReference type="RefSeq" id="WP_378158412.1">
    <property type="nucleotide sequence ID" value="NZ_JBHSOO010000001.1"/>
</dbReference>
<proteinExistence type="predicted"/>
<evidence type="ECO:0000313" key="1">
    <source>
        <dbReference type="EMBL" id="SHF61957.1"/>
    </source>
</evidence>
<dbReference type="STRING" id="1416778.SAMN05443633_105151"/>
<dbReference type="EMBL" id="FQUT01000005">
    <property type="protein sequence ID" value="SHF61957.1"/>
    <property type="molecule type" value="Genomic_DNA"/>
</dbReference>
<dbReference type="Proteomes" id="UP000184518">
    <property type="component" value="Unassembled WGS sequence"/>
</dbReference>
<organism evidence="1 2">
    <name type="scientific">Chryseobacterium arachidis</name>
    <dbReference type="NCBI Taxonomy" id="1416778"/>
    <lineage>
        <taxon>Bacteria</taxon>
        <taxon>Pseudomonadati</taxon>
        <taxon>Bacteroidota</taxon>
        <taxon>Flavobacteriia</taxon>
        <taxon>Flavobacteriales</taxon>
        <taxon>Weeksellaceae</taxon>
        <taxon>Chryseobacterium group</taxon>
        <taxon>Chryseobacterium</taxon>
    </lineage>
</organism>
<evidence type="ECO:0000313" key="2">
    <source>
        <dbReference type="Proteomes" id="UP000184518"/>
    </source>
</evidence>
<dbReference type="AlphaFoldDB" id="A0A1M5D533"/>
<protein>
    <submittedName>
        <fullName evidence="1">Uncharacterized protein</fullName>
    </submittedName>
</protein>